<feature type="transmembrane region" description="Helical" evidence="1">
    <location>
        <begin position="7"/>
        <end position="26"/>
    </location>
</feature>
<reference evidence="2" key="1">
    <citation type="submission" date="2018-06" db="EMBL/GenBank/DDBJ databases">
        <authorList>
            <person name="Zhirakovskaya E."/>
        </authorList>
    </citation>
    <scope>NUCLEOTIDE SEQUENCE</scope>
</reference>
<sequence length="574" mass="66431">MKKELSATNFLLLFFTVYFSAVLIGLGSHYWSVVDYIALPLANENLFLSGSSDLVSFMFLSLIDQVKGMLLDLLIMVGGYDLLITFRYIVLAILCISVVKYLFSPGKVVILSISICVLSLILSVQIIPDISKQDVDNAFFSYPANRKITTDFRELLRKRDFSKLDAFMEKHVVDYKNGLINVNAYELGFTRFLDSAAQEVEALNEWVERSKVPEIALIVRAGMYENLGWKKRGIAFAKETSDEQFTGMKKYFDLAIVDLNRAMEIDDEILYAYMVLMRVADIRMEKADAAAIFNKGREKFPDNYAYAYYHLKKLVPKWGGSLSKMRALANTYKNEYINNPLLLALKGLPLIVVADSEYGSENYQKSVNLYKRALLYGLRRGVMNNTYYAYKKMKEYDKAAEIMTLCLDGYSGIAECYFNRATAYTLGNEWDKVKADLKSIESMDLEYSWKYQNVGWMYETIKENKQAVKYYMRASDMDNSNTYTLERLYTLSYYKYVSYEDVLPYMKRWAEINPKNAEPWLKYADTLEDIDPVKSIPLYEKYLSLIDYEDEKNKELINKVKQQIEELSIKGVSK</sequence>
<dbReference type="EMBL" id="UOFE01000018">
    <property type="protein sequence ID" value="VAW51504.1"/>
    <property type="molecule type" value="Genomic_DNA"/>
</dbReference>
<feature type="transmembrane region" description="Helical" evidence="1">
    <location>
        <begin position="84"/>
        <end position="103"/>
    </location>
</feature>
<keyword evidence="1" id="KW-0812">Transmembrane</keyword>
<name>A0A3B0X6E3_9ZZZZ</name>
<evidence type="ECO:0000313" key="2">
    <source>
        <dbReference type="EMBL" id="VAW51504.1"/>
    </source>
</evidence>
<proteinExistence type="predicted"/>
<dbReference type="InterPro" id="IPR019734">
    <property type="entry name" value="TPR_rpt"/>
</dbReference>
<dbReference type="Gene3D" id="1.25.40.10">
    <property type="entry name" value="Tetratricopeptide repeat domain"/>
    <property type="match status" value="2"/>
</dbReference>
<evidence type="ECO:0000256" key="1">
    <source>
        <dbReference type="SAM" id="Phobius"/>
    </source>
</evidence>
<dbReference type="InterPro" id="IPR011990">
    <property type="entry name" value="TPR-like_helical_dom_sf"/>
</dbReference>
<feature type="transmembrane region" description="Helical" evidence="1">
    <location>
        <begin position="109"/>
        <end position="127"/>
    </location>
</feature>
<dbReference type="SUPFAM" id="SSF48452">
    <property type="entry name" value="TPR-like"/>
    <property type="match status" value="1"/>
</dbReference>
<keyword evidence="1" id="KW-1133">Transmembrane helix</keyword>
<organism evidence="2">
    <name type="scientific">hydrothermal vent metagenome</name>
    <dbReference type="NCBI Taxonomy" id="652676"/>
    <lineage>
        <taxon>unclassified sequences</taxon>
        <taxon>metagenomes</taxon>
        <taxon>ecological metagenomes</taxon>
    </lineage>
</organism>
<gene>
    <name evidence="2" type="ORF">MNBD_GAMMA05-1757</name>
</gene>
<keyword evidence="1" id="KW-0472">Membrane</keyword>
<protein>
    <submittedName>
        <fullName evidence="2">Uncharacterized protein</fullName>
    </submittedName>
</protein>
<accession>A0A3B0X6E3</accession>
<dbReference type="AlphaFoldDB" id="A0A3B0X6E3"/>
<dbReference type="PROSITE" id="PS50005">
    <property type="entry name" value="TPR"/>
    <property type="match status" value="1"/>
</dbReference>